<keyword evidence="1" id="KW-0833">Ubl conjugation pathway</keyword>
<dbReference type="SUPFAM" id="SSF81383">
    <property type="entry name" value="F-box domain"/>
    <property type="match status" value="3"/>
</dbReference>
<dbReference type="GO" id="GO:0036503">
    <property type="term" value="P:ERAD pathway"/>
    <property type="evidence" value="ECO:0007669"/>
    <property type="project" value="TreeGrafter"/>
</dbReference>
<dbReference type="FunFam" id="1.20.1280.50:FF:000002">
    <property type="entry name" value="F-box only protein 44"/>
    <property type="match status" value="3"/>
</dbReference>
<name>A0A498LS30_LABRO</name>
<keyword evidence="6" id="KW-1267">Proteomics identification</keyword>
<dbReference type="PROSITE" id="PS51114">
    <property type="entry name" value="FBA"/>
    <property type="match status" value="3"/>
</dbReference>
<evidence type="ECO:0000259" key="3">
    <source>
        <dbReference type="PROSITE" id="PS51114"/>
    </source>
</evidence>
<dbReference type="GO" id="GO:0061630">
    <property type="term" value="F:ubiquitin protein ligase activity"/>
    <property type="evidence" value="ECO:0007669"/>
    <property type="project" value="TreeGrafter"/>
</dbReference>
<dbReference type="InterPro" id="IPR039752">
    <property type="entry name" value="F-box_only"/>
</dbReference>
<organism evidence="4 5">
    <name type="scientific">Labeo rohita</name>
    <name type="common">Indian major carp</name>
    <name type="synonym">Cyprinus rohita</name>
    <dbReference type="NCBI Taxonomy" id="84645"/>
    <lineage>
        <taxon>Eukaryota</taxon>
        <taxon>Metazoa</taxon>
        <taxon>Chordata</taxon>
        <taxon>Craniata</taxon>
        <taxon>Vertebrata</taxon>
        <taxon>Euteleostomi</taxon>
        <taxon>Actinopterygii</taxon>
        <taxon>Neopterygii</taxon>
        <taxon>Teleostei</taxon>
        <taxon>Ostariophysi</taxon>
        <taxon>Cypriniformes</taxon>
        <taxon>Cyprinidae</taxon>
        <taxon>Labeoninae</taxon>
        <taxon>Labeonini</taxon>
        <taxon>Labeo</taxon>
    </lineage>
</organism>
<feature type="domain" description="F-box" evidence="2">
    <location>
        <begin position="404"/>
        <end position="451"/>
    </location>
</feature>
<evidence type="ECO:0007829" key="6">
    <source>
        <dbReference type="PeptideAtlas" id="A0A498LS30"/>
    </source>
</evidence>
<dbReference type="AlphaFoldDB" id="A0A498LS30"/>
<dbReference type="GO" id="GO:0006516">
    <property type="term" value="P:glycoprotein catabolic process"/>
    <property type="evidence" value="ECO:0007669"/>
    <property type="project" value="TreeGrafter"/>
</dbReference>
<dbReference type="InterPro" id="IPR007397">
    <property type="entry name" value="F-box-assoc_dom"/>
</dbReference>
<evidence type="ECO:0000259" key="2">
    <source>
        <dbReference type="PROSITE" id="PS50181"/>
    </source>
</evidence>
<dbReference type="Pfam" id="PF12937">
    <property type="entry name" value="F-box-like"/>
    <property type="match status" value="2"/>
</dbReference>
<dbReference type="PANTHER" id="PTHR12125:SF12">
    <property type="entry name" value="F-BOX ONLY PROTEIN 6"/>
    <property type="match status" value="1"/>
</dbReference>
<reference evidence="4 5" key="1">
    <citation type="submission" date="2018-03" db="EMBL/GenBank/DDBJ databases">
        <title>Draft genome sequence of Rohu Carp (Labeo rohita).</title>
        <authorList>
            <person name="Das P."/>
            <person name="Kushwaha B."/>
            <person name="Joshi C.G."/>
            <person name="Kumar D."/>
            <person name="Nagpure N.S."/>
            <person name="Sahoo L."/>
            <person name="Das S.P."/>
            <person name="Bit A."/>
            <person name="Patnaik S."/>
            <person name="Meher P.K."/>
            <person name="Jayasankar P."/>
            <person name="Koringa P.G."/>
            <person name="Patel N.V."/>
            <person name="Hinsu A.T."/>
            <person name="Kumar R."/>
            <person name="Pandey M."/>
            <person name="Agarwal S."/>
            <person name="Srivastava S."/>
            <person name="Singh M."/>
            <person name="Iquebal M.A."/>
            <person name="Jaiswal S."/>
            <person name="Angadi U.B."/>
            <person name="Kumar N."/>
            <person name="Raza M."/>
            <person name="Shah T.M."/>
            <person name="Rai A."/>
            <person name="Jena J.K."/>
        </authorList>
    </citation>
    <scope>NUCLEOTIDE SEQUENCE [LARGE SCALE GENOMIC DNA]</scope>
    <source>
        <strain evidence="4">DASCIFA01</strain>
        <tissue evidence="4">Testis</tissue>
    </source>
</reference>
<dbReference type="InterPro" id="IPR001810">
    <property type="entry name" value="F-box_dom"/>
</dbReference>
<dbReference type="GO" id="GO:0005737">
    <property type="term" value="C:cytoplasm"/>
    <property type="evidence" value="ECO:0007669"/>
    <property type="project" value="TreeGrafter"/>
</dbReference>
<protein>
    <submittedName>
        <fullName evidence="4">F-box only 44-like isoform X1</fullName>
    </submittedName>
</protein>
<dbReference type="SUPFAM" id="SSF49785">
    <property type="entry name" value="Galactose-binding domain-like"/>
    <property type="match status" value="3"/>
</dbReference>
<feature type="domain" description="FBA" evidence="3">
    <location>
        <begin position="472"/>
        <end position="649"/>
    </location>
</feature>
<dbReference type="Pfam" id="PF04300">
    <property type="entry name" value="FBA"/>
    <property type="match status" value="3"/>
</dbReference>
<proteinExistence type="evidence at protein level"/>
<evidence type="ECO:0000313" key="5">
    <source>
        <dbReference type="Proteomes" id="UP000290572"/>
    </source>
</evidence>
<dbReference type="STRING" id="84645.A0A498LS30"/>
<evidence type="ECO:0000313" key="4">
    <source>
        <dbReference type="EMBL" id="RXN11258.1"/>
    </source>
</evidence>
<feature type="domain" description="FBA" evidence="3">
    <location>
        <begin position="1"/>
        <end position="136"/>
    </location>
</feature>
<gene>
    <name evidence="4" type="ORF">ROHU_030204</name>
</gene>
<dbReference type="PROSITE" id="PS50181">
    <property type="entry name" value="FBOX"/>
    <property type="match status" value="3"/>
</dbReference>
<dbReference type="SMART" id="SM00256">
    <property type="entry name" value="FBOX"/>
    <property type="match status" value="3"/>
</dbReference>
<accession>A0A498LS30</accession>
<dbReference type="Proteomes" id="UP000290572">
    <property type="component" value="Unassembled WGS sequence"/>
</dbReference>
<dbReference type="InterPro" id="IPR036047">
    <property type="entry name" value="F-box-like_dom_sf"/>
</dbReference>
<feature type="domain" description="F-box" evidence="2">
    <location>
        <begin position="321"/>
        <end position="368"/>
    </location>
</feature>
<keyword evidence="5" id="KW-1185">Reference proteome</keyword>
<comment type="caution">
    <text evidence="4">The sequence shown here is derived from an EMBL/GenBank/DDBJ whole genome shotgun (WGS) entry which is preliminary data.</text>
</comment>
<dbReference type="Pfam" id="PF00646">
    <property type="entry name" value="F-box"/>
    <property type="match status" value="1"/>
</dbReference>
<evidence type="ECO:0000256" key="1">
    <source>
        <dbReference type="ARBA" id="ARBA00022786"/>
    </source>
</evidence>
<dbReference type="GO" id="GO:0031146">
    <property type="term" value="P:SCF-dependent proteasomal ubiquitin-dependent protein catabolic process"/>
    <property type="evidence" value="ECO:0007669"/>
    <property type="project" value="TreeGrafter"/>
</dbReference>
<dbReference type="SMART" id="SM01198">
    <property type="entry name" value="FBA"/>
    <property type="match status" value="3"/>
</dbReference>
<dbReference type="Gene3D" id="1.20.1280.50">
    <property type="match status" value="3"/>
</dbReference>
<dbReference type="EMBL" id="QBIY01013150">
    <property type="protein sequence ID" value="RXN11258.1"/>
    <property type="molecule type" value="Genomic_DNA"/>
</dbReference>
<sequence>MMEELRKDGLCLKQQLIDLKQEGYSDAFMDQVQPHIKISDWYAPRPDCGCQYEICVELLDQRKKKSVFFNQRKLFSNSGMMSRGVNFLSCLQTRVPLAVVEEILLNLPAHQVVRVCRLVCREWKELVDSASHWRERCRREGFQPYNAFRPPVDWRLFYFLTKKRRNLLKNHKAEDEFQGWKIVENGGNRWAIEENRKAFPDETVTKCFVTSYGLCLKQQLIDLKQEGYSDAFMDQVQPPIKISDWYAPRFDCGCQYEICVELLDRRKKNICIFQPEKVGFEQWNDEPWCQMTHVFKDYGPGVRFVRFTHGGVDTQYWAGHYGIRTRVPLAVVEEILLNLPAHQVVQVCRLVCREWKELVDSNAHWRERCRRKGFQPCDASSPPLEWRRFYFSKYCNLLKNPKAEGLHSNVPLAVVEEILLNLPAHQVVRICRLVCREWKELVDSNAHWRERCRREGFQPHNASRPPDDWRMFYFLSKKRRNLIKNPRAEEEFSGWKIVQNGGDCWAVEDNYIEIPNCRISKYFVTSYWLCLKEQLIDLKTEGYSAAFMDQLQPPIKISDWYAPRCDCGSVYHITVELLDQKKKPIHTFEPEPVSFPQWNDQQWCEMTHVFKDYGPEVRFVRFTHGGKDTQFWAGWYGIRVTNSSVEICPAEER</sequence>
<dbReference type="Gene3D" id="2.60.120.260">
    <property type="entry name" value="Galactose-binding domain-like"/>
    <property type="match status" value="3"/>
</dbReference>
<dbReference type="InterPro" id="IPR008979">
    <property type="entry name" value="Galactose-bd-like_sf"/>
</dbReference>
<dbReference type="FunFam" id="2.60.120.260:FF:000012">
    <property type="entry name" value="F-box only protein 2"/>
    <property type="match status" value="2"/>
</dbReference>
<feature type="domain" description="FBA" evidence="3">
    <location>
        <begin position="157"/>
        <end position="334"/>
    </location>
</feature>
<dbReference type="GO" id="GO:0019005">
    <property type="term" value="C:SCF ubiquitin ligase complex"/>
    <property type="evidence" value="ECO:0007669"/>
    <property type="project" value="TreeGrafter"/>
</dbReference>
<feature type="domain" description="F-box" evidence="2">
    <location>
        <begin position="89"/>
        <end position="136"/>
    </location>
</feature>
<dbReference type="PANTHER" id="PTHR12125">
    <property type="entry name" value="F-BOX ONLY PROTEIN 6-LIKE PROTEIN"/>
    <property type="match status" value="1"/>
</dbReference>